<feature type="domain" description="Disease resistance R13L4/SHOC-2-like LRR" evidence="4">
    <location>
        <begin position="455"/>
        <end position="535"/>
    </location>
</feature>
<dbReference type="PROSITE" id="PS51450">
    <property type="entry name" value="LRR"/>
    <property type="match status" value="1"/>
</dbReference>
<organism evidence="5 6">
    <name type="scientific">Pocillopora meandrina</name>
    <dbReference type="NCBI Taxonomy" id="46732"/>
    <lineage>
        <taxon>Eukaryota</taxon>
        <taxon>Metazoa</taxon>
        <taxon>Cnidaria</taxon>
        <taxon>Anthozoa</taxon>
        <taxon>Hexacorallia</taxon>
        <taxon>Scleractinia</taxon>
        <taxon>Astrocoeniina</taxon>
        <taxon>Pocilloporidae</taxon>
        <taxon>Pocillopora</taxon>
    </lineage>
</organism>
<sequence>MAAASSPRPIPLLRRPLPPKKSQPPPSLRSKSEDKSSTEERNHKVWSKSPEVSSTKRLVKSKVADSAGREVRFHGDVPLPIASLVKPFRTKGPDPLPLRPPRKLRELPLEAFVKDSYSRPPPEFTLRDFLKRLPSRSAVNEDGEPMISDQNYEKLTSWFAANRPHQSSIHNLDIDSVIDVPDVTPRVPARQLFIEMQFQGMEIFQTPDQELTLIPERASTVFPVTPAASKLTIPASRYALLPPIETERVTDIDKDTQVSSGRDDHRKKMANIPVQTIGEVTMAEMVSSPREKGVKKEAMETEEGYGTREQKTRFALSQDSFLKHDVDHDVIEGDGKVDHESDKPKTAVKERTLRLEIESAPAYQSVEVILPSSQPAYFQGEELPRTSSPFVSADVYDAQMSPLEAVVLNAMMTGSSILNFRAHFLNQLPDMSPLAGMLTHLNLSFNDLWVFPPEILQLVNLVSLKLRNNPIKEIPHGIKKLKRLIVFEMSFNLLTSLPSSLFQLKHLELLDLAYNLLSFIPSDIGNLSSLRELNLEGNQLGALPVGALHLNLKYVRIQNNFTHPLMWRETAKNQPQRLGDLTALAVFGQGLHIKKRDLPPVIKNILESYTRCDCCDGPMFGRGVRVIKAPSSIFGVKNLPFLFNACTQTCRRQFSRSSDSLKLWMQRNAPHTFTEL</sequence>
<dbReference type="InterPro" id="IPR055414">
    <property type="entry name" value="LRR_R13L4/SHOC2-like"/>
</dbReference>
<name>A0AAU9XFS6_9CNID</name>
<evidence type="ECO:0000259" key="4">
    <source>
        <dbReference type="Pfam" id="PF23598"/>
    </source>
</evidence>
<keyword evidence="1" id="KW-0433">Leucine-rich repeat</keyword>
<reference evidence="5 6" key="1">
    <citation type="submission" date="2022-05" db="EMBL/GenBank/DDBJ databases">
        <authorList>
            <consortium name="Genoscope - CEA"/>
            <person name="William W."/>
        </authorList>
    </citation>
    <scope>NUCLEOTIDE SEQUENCE [LARGE SCALE GENOMIC DNA]</scope>
</reference>
<keyword evidence="6" id="KW-1185">Reference proteome</keyword>
<dbReference type="Pfam" id="PF23598">
    <property type="entry name" value="LRR_14"/>
    <property type="match status" value="1"/>
</dbReference>
<dbReference type="InterPro" id="IPR003591">
    <property type="entry name" value="Leu-rich_rpt_typical-subtyp"/>
</dbReference>
<comment type="caution">
    <text evidence="5">The sequence shown here is derived from an EMBL/GenBank/DDBJ whole genome shotgun (WGS) entry which is preliminary data.</text>
</comment>
<evidence type="ECO:0000256" key="3">
    <source>
        <dbReference type="SAM" id="MobiDB-lite"/>
    </source>
</evidence>
<dbReference type="PANTHER" id="PTHR45752:SF21">
    <property type="entry name" value="LEUCINE-RICH REPEAT-CONTAINING PROTEIN 63"/>
    <property type="match status" value="1"/>
</dbReference>
<dbReference type="EMBL" id="CALNXJ010000041">
    <property type="protein sequence ID" value="CAH3146310.1"/>
    <property type="molecule type" value="Genomic_DNA"/>
</dbReference>
<dbReference type="SUPFAM" id="SSF52058">
    <property type="entry name" value="L domain-like"/>
    <property type="match status" value="1"/>
</dbReference>
<dbReference type="PANTHER" id="PTHR45752">
    <property type="entry name" value="LEUCINE-RICH REPEAT-CONTAINING"/>
    <property type="match status" value="1"/>
</dbReference>
<feature type="region of interest" description="Disordered" evidence="3">
    <location>
        <begin position="1"/>
        <end position="67"/>
    </location>
</feature>
<dbReference type="InterPro" id="IPR001611">
    <property type="entry name" value="Leu-rich_rpt"/>
</dbReference>
<protein>
    <recommendedName>
        <fullName evidence="4">Disease resistance R13L4/SHOC-2-like LRR domain-containing protein</fullName>
    </recommendedName>
</protein>
<gene>
    <name evidence="5" type="ORF">PMEA_00022928</name>
</gene>
<dbReference type="InterPro" id="IPR050715">
    <property type="entry name" value="LRR-SigEffector_domain"/>
</dbReference>
<dbReference type="Proteomes" id="UP001159428">
    <property type="component" value="Unassembled WGS sequence"/>
</dbReference>
<evidence type="ECO:0000256" key="1">
    <source>
        <dbReference type="ARBA" id="ARBA00022614"/>
    </source>
</evidence>
<dbReference type="SMART" id="SM00369">
    <property type="entry name" value="LRR_TYP"/>
    <property type="match status" value="5"/>
</dbReference>
<feature type="compositionally biased region" description="Basic and acidic residues" evidence="3">
    <location>
        <begin position="289"/>
        <end position="308"/>
    </location>
</feature>
<evidence type="ECO:0000256" key="2">
    <source>
        <dbReference type="ARBA" id="ARBA00022737"/>
    </source>
</evidence>
<feature type="compositionally biased region" description="Basic and acidic residues" evidence="3">
    <location>
        <begin position="30"/>
        <end position="43"/>
    </location>
</feature>
<dbReference type="AlphaFoldDB" id="A0AAU9XFS6"/>
<evidence type="ECO:0000313" key="5">
    <source>
        <dbReference type="EMBL" id="CAH3146310.1"/>
    </source>
</evidence>
<accession>A0AAU9XFS6</accession>
<evidence type="ECO:0000313" key="6">
    <source>
        <dbReference type="Proteomes" id="UP001159428"/>
    </source>
</evidence>
<feature type="region of interest" description="Disordered" evidence="3">
    <location>
        <begin position="286"/>
        <end position="308"/>
    </location>
</feature>
<dbReference type="Gene3D" id="3.80.10.10">
    <property type="entry name" value="Ribonuclease Inhibitor"/>
    <property type="match status" value="1"/>
</dbReference>
<proteinExistence type="predicted"/>
<keyword evidence="2" id="KW-0677">Repeat</keyword>
<feature type="compositionally biased region" description="Low complexity" evidence="3">
    <location>
        <begin position="1"/>
        <end position="15"/>
    </location>
</feature>
<dbReference type="InterPro" id="IPR032675">
    <property type="entry name" value="LRR_dom_sf"/>
</dbReference>